<sequence length="218" mass="25241">MPQILLLFKPNETYNNHYSWEKLTNLLEIENKIYNEEQRDDNGNKIDLNFVDPNNLELLVDYFIINDLKIVENTFTNFINKKFQISSSSSTADAAIDLSSVFNSIRELNSTGHIVCITELGFKSANNILEIIKENTKMYKPVCCMLNTIDHPFLTKIRKSIHHASNEELLNEKFKQELKREELDDTNKILESNMYSIASLGLIKVQKKSDGTIFLTER</sequence>
<evidence type="ECO:0000313" key="2">
    <source>
        <dbReference type="Proteomes" id="UP001165120"/>
    </source>
</evidence>
<protein>
    <submittedName>
        <fullName evidence="1">Unnamed protein product</fullName>
    </submittedName>
</protein>
<dbReference type="EMBL" id="BSXN01000333">
    <property type="protein sequence ID" value="GME68129.1"/>
    <property type="molecule type" value="Genomic_DNA"/>
</dbReference>
<dbReference type="Proteomes" id="UP001165120">
    <property type="component" value="Unassembled WGS sequence"/>
</dbReference>
<proteinExistence type="predicted"/>
<accession>A0A9W6W8E8</accession>
<name>A0A9W6W8E8_CANBO</name>
<reference evidence="1" key="1">
    <citation type="submission" date="2023-04" db="EMBL/GenBank/DDBJ databases">
        <title>Candida boidinii NBRC 10035.</title>
        <authorList>
            <person name="Ichikawa N."/>
            <person name="Sato H."/>
            <person name="Tonouchi N."/>
        </authorList>
    </citation>
    <scope>NUCLEOTIDE SEQUENCE</scope>
    <source>
        <strain evidence="1">NBRC 10035</strain>
    </source>
</reference>
<evidence type="ECO:0000313" key="1">
    <source>
        <dbReference type="EMBL" id="GME68129.1"/>
    </source>
</evidence>
<keyword evidence="2" id="KW-1185">Reference proteome</keyword>
<comment type="caution">
    <text evidence="1">The sequence shown here is derived from an EMBL/GenBank/DDBJ whole genome shotgun (WGS) entry which is preliminary data.</text>
</comment>
<organism evidence="1 2">
    <name type="scientific">Candida boidinii</name>
    <name type="common">Yeast</name>
    <dbReference type="NCBI Taxonomy" id="5477"/>
    <lineage>
        <taxon>Eukaryota</taxon>
        <taxon>Fungi</taxon>
        <taxon>Dikarya</taxon>
        <taxon>Ascomycota</taxon>
        <taxon>Saccharomycotina</taxon>
        <taxon>Pichiomycetes</taxon>
        <taxon>Pichiales</taxon>
        <taxon>Pichiaceae</taxon>
        <taxon>Ogataea</taxon>
        <taxon>Ogataea/Candida clade</taxon>
    </lineage>
</organism>
<gene>
    <name evidence="1" type="ORF">Cboi02_000141600</name>
</gene>
<dbReference type="AlphaFoldDB" id="A0A9W6W8E8"/>